<sequence>MRIILLGPPGAGKGTQAKFISEKFGIPHISTGDIFMRNITEGTELGKKAKSFIDQGLLVPDEVTIDLVMNRLDQADVEEGYLLDGFPRTAYQGEVLCRMIRKGGQVLDAALLIDVPSSYIRERMPGRRICRFCGASYHLQFNPPEEVGLCDHCGHELAERRDDHAEAVEERLKVYEEQTMPLIEFFEKKKLLLRIDGTKEIEAVTREIFEKLSTLENHE</sequence>
<dbReference type="Pfam" id="PF00406">
    <property type="entry name" value="ADK"/>
    <property type="match status" value="1"/>
</dbReference>
<keyword evidence="8" id="KW-0963">Cytoplasm</keyword>
<comment type="subunit">
    <text evidence="8 10">Monomer.</text>
</comment>
<evidence type="ECO:0000256" key="10">
    <source>
        <dbReference type="RuleBase" id="RU003331"/>
    </source>
</evidence>
<keyword evidence="2 8" id="KW-0479">Metal-binding</keyword>
<feature type="region of interest" description="NMP" evidence="8">
    <location>
        <begin position="30"/>
        <end position="59"/>
    </location>
</feature>
<dbReference type="InterPro" id="IPR000850">
    <property type="entry name" value="Adenylat/UMP-CMP_kin"/>
</dbReference>
<feature type="binding site" evidence="8">
    <location>
        <begin position="136"/>
        <end position="137"/>
    </location>
    <ligand>
        <name>ATP</name>
        <dbReference type="ChEBI" id="CHEBI:30616"/>
    </ligand>
</feature>
<dbReference type="CDD" id="cd01428">
    <property type="entry name" value="ADK"/>
    <property type="match status" value="1"/>
</dbReference>
<evidence type="ECO:0000256" key="8">
    <source>
        <dbReference type="HAMAP-Rule" id="MF_00235"/>
    </source>
</evidence>
<dbReference type="Proteomes" id="UP000664218">
    <property type="component" value="Unassembled WGS sequence"/>
</dbReference>
<comment type="function">
    <text evidence="8">Catalyzes the reversible transfer of the terminal phosphate group between ATP and AMP. Plays an important role in cellular energy homeostasis and in adenine nucleotide metabolism.</text>
</comment>
<accession>A0A939HCT8</accession>
<dbReference type="NCBIfam" id="TIGR01351">
    <property type="entry name" value="adk"/>
    <property type="match status" value="1"/>
</dbReference>
<organism evidence="12 13">
    <name type="scientific">Proteiniclasticum aestuarii</name>
    <dbReference type="NCBI Taxonomy" id="2817862"/>
    <lineage>
        <taxon>Bacteria</taxon>
        <taxon>Bacillati</taxon>
        <taxon>Bacillota</taxon>
        <taxon>Clostridia</taxon>
        <taxon>Eubacteriales</taxon>
        <taxon>Clostridiaceae</taxon>
        <taxon>Proteiniclasticum</taxon>
    </lineage>
</organism>
<dbReference type="Pfam" id="PF05191">
    <property type="entry name" value="ADK_lid"/>
    <property type="match status" value="1"/>
</dbReference>
<comment type="pathway">
    <text evidence="8">Purine metabolism; AMP biosynthesis via salvage pathway; AMP from ADP: step 1/1.</text>
</comment>
<dbReference type="AlphaFoldDB" id="A0A939HCT8"/>
<evidence type="ECO:0000256" key="3">
    <source>
        <dbReference type="ARBA" id="ARBA00022727"/>
    </source>
</evidence>
<comment type="subcellular location">
    <subcellularLocation>
        <location evidence="8 10">Cytoplasm</location>
    </subcellularLocation>
</comment>
<evidence type="ECO:0000256" key="4">
    <source>
        <dbReference type="ARBA" id="ARBA00022741"/>
    </source>
</evidence>
<feature type="binding site" evidence="8">
    <location>
        <position position="150"/>
    </location>
    <ligand>
        <name>Zn(2+)</name>
        <dbReference type="ChEBI" id="CHEBI:29105"/>
        <note>structural</note>
    </ligand>
</feature>
<feature type="binding site" evidence="8">
    <location>
        <position position="153"/>
    </location>
    <ligand>
        <name>Zn(2+)</name>
        <dbReference type="ChEBI" id="CHEBI:29105"/>
        <note>structural</note>
    </ligand>
</feature>
<dbReference type="FunFam" id="3.40.50.300:FF:000106">
    <property type="entry name" value="Adenylate kinase mitochondrial"/>
    <property type="match status" value="1"/>
</dbReference>
<dbReference type="Gene3D" id="3.40.50.300">
    <property type="entry name" value="P-loop containing nucleotide triphosphate hydrolases"/>
    <property type="match status" value="1"/>
</dbReference>
<dbReference type="GO" id="GO:0005737">
    <property type="term" value="C:cytoplasm"/>
    <property type="evidence" value="ECO:0007669"/>
    <property type="project" value="UniProtKB-SubCell"/>
</dbReference>
<keyword evidence="7 8" id="KW-0067">ATP-binding</keyword>
<keyword evidence="5 8" id="KW-0418">Kinase</keyword>
<dbReference type="EC" id="2.7.4.3" evidence="8 10"/>
<feature type="binding site" evidence="8">
    <location>
        <position position="130"/>
    </location>
    <ligand>
        <name>Zn(2+)</name>
        <dbReference type="ChEBI" id="CHEBI:29105"/>
        <note>structural</note>
    </ligand>
</feature>
<dbReference type="InterPro" id="IPR006259">
    <property type="entry name" value="Adenyl_kin_sub"/>
</dbReference>
<feature type="binding site" evidence="8">
    <location>
        <position position="92"/>
    </location>
    <ligand>
        <name>AMP</name>
        <dbReference type="ChEBI" id="CHEBI:456215"/>
    </ligand>
</feature>
<proteinExistence type="inferred from homology"/>
<keyword evidence="4 8" id="KW-0547">Nucleotide-binding</keyword>
<feature type="binding site" evidence="8">
    <location>
        <begin position="85"/>
        <end position="88"/>
    </location>
    <ligand>
        <name>AMP</name>
        <dbReference type="ChEBI" id="CHEBI:456215"/>
    </ligand>
</feature>
<protein>
    <recommendedName>
        <fullName evidence="8 10">Adenylate kinase</fullName>
        <shortName evidence="8">AK</shortName>
        <ecNumber evidence="8 10">2.7.4.3</ecNumber>
    </recommendedName>
    <alternativeName>
        <fullName evidence="8">ATP-AMP transphosphorylase</fullName>
    </alternativeName>
    <alternativeName>
        <fullName evidence="8">ATP:AMP phosphotransferase</fullName>
    </alternativeName>
    <alternativeName>
        <fullName evidence="8">Adenylate monophosphate kinase</fullName>
    </alternativeName>
</protein>
<dbReference type="PROSITE" id="PS00113">
    <property type="entry name" value="ADENYLATE_KINASE"/>
    <property type="match status" value="1"/>
</dbReference>
<feature type="binding site" evidence="8">
    <location>
        <position position="171"/>
    </location>
    <ligand>
        <name>AMP</name>
        <dbReference type="ChEBI" id="CHEBI:456215"/>
    </ligand>
</feature>
<gene>
    <name evidence="8" type="primary">adk</name>
    <name evidence="12" type="ORF">J3A84_11200</name>
</gene>
<evidence type="ECO:0000256" key="1">
    <source>
        <dbReference type="ARBA" id="ARBA00022679"/>
    </source>
</evidence>
<dbReference type="NCBIfam" id="NF001381">
    <property type="entry name" value="PRK00279.1-3"/>
    <property type="match status" value="1"/>
</dbReference>
<feature type="domain" description="Adenylate kinase active site lid" evidence="11">
    <location>
        <begin position="127"/>
        <end position="162"/>
    </location>
</feature>
<dbReference type="GO" id="GO:0044209">
    <property type="term" value="P:AMP salvage"/>
    <property type="evidence" value="ECO:0007669"/>
    <property type="project" value="UniProtKB-UniRule"/>
</dbReference>
<comment type="caution">
    <text evidence="8">Lacks conserved residue(s) required for the propagation of feature annotation.</text>
</comment>
<evidence type="ECO:0000256" key="7">
    <source>
        <dbReference type="ARBA" id="ARBA00022840"/>
    </source>
</evidence>
<feature type="binding site" evidence="8">
    <location>
        <begin position="57"/>
        <end position="59"/>
    </location>
    <ligand>
        <name>AMP</name>
        <dbReference type="ChEBI" id="CHEBI:456215"/>
    </ligand>
</feature>
<feature type="binding site" evidence="8">
    <location>
        <position position="31"/>
    </location>
    <ligand>
        <name>AMP</name>
        <dbReference type="ChEBI" id="CHEBI:456215"/>
    </ligand>
</feature>
<dbReference type="InterPro" id="IPR027417">
    <property type="entry name" value="P-loop_NTPase"/>
</dbReference>
<dbReference type="GO" id="GO:0005524">
    <property type="term" value="F:ATP binding"/>
    <property type="evidence" value="ECO:0007669"/>
    <property type="project" value="UniProtKB-UniRule"/>
</dbReference>
<feature type="binding site" evidence="8">
    <location>
        <position position="160"/>
    </location>
    <ligand>
        <name>AMP</name>
        <dbReference type="ChEBI" id="CHEBI:456215"/>
    </ligand>
</feature>
<dbReference type="HAMAP" id="MF_00235">
    <property type="entry name" value="Adenylate_kinase_Adk"/>
    <property type="match status" value="1"/>
</dbReference>
<evidence type="ECO:0000256" key="5">
    <source>
        <dbReference type="ARBA" id="ARBA00022777"/>
    </source>
</evidence>
<evidence type="ECO:0000256" key="6">
    <source>
        <dbReference type="ARBA" id="ARBA00022833"/>
    </source>
</evidence>
<keyword evidence="6 8" id="KW-0862">Zinc</keyword>
<dbReference type="PRINTS" id="PR00094">
    <property type="entry name" value="ADENYLTKNASE"/>
</dbReference>
<comment type="caution">
    <text evidence="12">The sequence shown here is derived from an EMBL/GenBank/DDBJ whole genome shotgun (WGS) entry which is preliminary data.</text>
</comment>
<evidence type="ECO:0000256" key="2">
    <source>
        <dbReference type="ARBA" id="ARBA00022723"/>
    </source>
</evidence>
<keyword evidence="1 8" id="KW-0808">Transferase</keyword>
<feature type="binding site" evidence="8">
    <location>
        <position position="127"/>
    </location>
    <ligand>
        <name>ATP</name>
        <dbReference type="ChEBI" id="CHEBI:30616"/>
    </ligand>
</feature>
<comment type="domain">
    <text evidence="8">Consists of three domains, a large central CORE domain and two small peripheral domains, NMPbind and LID, which undergo movements during catalysis. The LID domain closes over the site of phosphoryl transfer upon ATP binding. Assembling and dissambling the active center during each catalytic cycle provides an effective means to prevent ATP hydrolysis. Some bacteria have evolved a zinc-coordinating structure that stabilizes the LID domain.</text>
</comment>
<dbReference type="InterPro" id="IPR007862">
    <property type="entry name" value="Adenylate_kinase_lid-dom"/>
</dbReference>
<evidence type="ECO:0000313" key="12">
    <source>
        <dbReference type="EMBL" id="MBO1265601.1"/>
    </source>
</evidence>
<dbReference type="SUPFAM" id="SSF52540">
    <property type="entry name" value="P-loop containing nucleoside triphosphate hydrolases"/>
    <property type="match status" value="1"/>
</dbReference>
<dbReference type="PANTHER" id="PTHR23359">
    <property type="entry name" value="NUCLEOTIDE KINASE"/>
    <property type="match status" value="1"/>
</dbReference>
<dbReference type="RefSeq" id="WP_207600122.1">
    <property type="nucleotide sequence ID" value="NZ_JAFNJU010000008.1"/>
</dbReference>
<dbReference type="NCBIfam" id="NF001380">
    <property type="entry name" value="PRK00279.1-2"/>
    <property type="match status" value="1"/>
</dbReference>
<name>A0A939HCT8_9CLOT</name>
<comment type="catalytic activity">
    <reaction evidence="8 10">
        <text>AMP + ATP = 2 ADP</text>
        <dbReference type="Rhea" id="RHEA:12973"/>
        <dbReference type="ChEBI" id="CHEBI:30616"/>
        <dbReference type="ChEBI" id="CHEBI:456215"/>
        <dbReference type="ChEBI" id="CHEBI:456216"/>
        <dbReference type="EC" id="2.7.4.3"/>
    </reaction>
</comment>
<evidence type="ECO:0000313" key="13">
    <source>
        <dbReference type="Proteomes" id="UP000664218"/>
    </source>
</evidence>
<comment type="similarity">
    <text evidence="8 9">Belongs to the adenylate kinase family.</text>
</comment>
<feature type="binding site" evidence="8">
    <location>
        <position position="199"/>
    </location>
    <ligand>
        <name>ATP</name>
        <dbReference type="ChEBI" id="CHEBI:30616"/>
    </ligand>
</feature>
<keyword evidence="13" id="KW-1185">Reference proteome</keyword>
<feature type="region of interest" description="LID" evidence="8">
    <location>
        <begin position="126"/>
        <end position="163"/>
    </location>
</feature>
<evidence type="ECO:0000256" key="9">
    <source>
        <dbReference type="RuleBase" id="RU003330"/>
    </source>
</evidence>
<evidence type="ECO:0000259" key="11">
    <source>
        <dbReference type="Pfam" id="PF05191"/>
    </source>
</evidence>
<feature type="binding site" evidence="8">
    <location>
        <begin position="10"/>
        <end position="15"/>
    </location>
    <ligand>
        <name>ATP</name>
        <dbReference type="ChEBI" id="CHEBI:30616"/>
    </ligand>
</feature>
<reference evidence="12" key="1">
    <citation type="submission" date="2021-03" db="EMBL/GenBank/DDBJ databases">
        <title>Proteiniclasticum marinus sp. nov., isolated from tidal flat sediment.</title>
        <authorList>
            <person name="Namirimu T."/>
            <person name="Yang J.-A."/>
            <person name="Yang S.-H."/>
            <person name="Kim Y.-J."/>
            <person name="Kwon K.K."/>
        </authorList>
    </citation>
    <scope>NUCLEOTIDE SEQUENCE</scope>
    <source>
        <strain evidence="12">SCR006</strain>
    </source>
</reference>
<feature type="binding site" evidence="8">
    <location>
        <position position="133"/>
    </location>
    <ligand>
        <name>Zn(2+)</name>
        <dbReference type="ChEBI" id="CHEBI:29105"/>
        <note>structural</note>
    </ligand>
</feature>
<dbReference type="GO" id="GO:0008270">
    <property type="term" value="F:zinc ion binding"/>
    <property type="evidence" value="ECO:0007669"/>
    <property type="project" value="UniProtKB-UniRule"/>
</dbReference>
<dbReference type="EMBL" id="JAFNJU010000008">
    <property type="protein sequence ID" value="MBO1265601.1"/>
    <property type="molecule type" value="Genomic_DNA"/>
</dbReference>
<dbReference type="InterPro" id="IPR033690">
    <property type="entry name" value="Adenylat_kinase_CS"/>
</dbReference>
<keyword evidence="3 8" id="KW-0545">Nucleotide biosynthesis</keyword>
<dbReference type="GO" id="GO:0004017">
    <property type="term" value="F:AMP kinase activity"/>
    <property type="evidence" value="ECO:0007669"/>
    <property type="project" value="UniProtKB-UniRule"/>
</dbReference>